<sequence length="121" mass="12995">MSKVTSKKYRSWKHIPLALQIVISIVFAVSLGTLLSGQAANNPDLINHLATPCNLILKALRALATPLIMLAVLHSFLTADIPGKSGRRLATQTSLPFQDRLPAQHAISLCFLLCGGNLILG</sequence>
<keyword evidence="6" id="KW-1185">Reference proteome</keyword>
<evidence type="ECO:0000256" key="3">
    <source>
        <dbReference type="ARBA" id="ARBA00023136"/>
    </source>
</evidence>
<organism evidence="5 6">
    <name type="scientific">Dolichospermum planctonicum CS-1226</name>
    <dbReference type="NCBI Taxonomy" id="3021751"/>
    <lineage>
        <taxon>Bacteria</taxon>
        <taxon>Bacillati</taxon>
        <taxon>Cyanobacteriota</taxon>
        <taxon>Cyanophyceae</taxon>
        <taxon>Nostocales</taxon>
        <taxon>Aphanizomenonaceae</taxon>
        <taxon>Dolichospermum</taxon>
        <taxon>Dolichospermum planctonicum</taxon>
    </lineage>
</organism>
<dbReference type="Gene3D" id="1.10.3860.10">
    <property type="entry name" value="Sodium:dicarboxylate symporter"/>
    <property type="match status" value="1"/>
</dbReference>
<evidence type="ECO:0000256" key="2">
    <source>
        <dbReference type="ARBA" id="ARBA00022989"/>
    </source>
</evidence>
<evidence type="ECO:0000256" key="1">
    <source>
        <dbReference type="ARBA" id="ARBA00022692"/>
    </source>
</evidence>
<dbReference type="SUPFAM" id="SSF118215">
    <property type="entry name" value="Proton glutamate symport protein"/>
    <property type="match status" value="1"/>
</dbReference>
<dbReference type="InterPro" id="IPR036458">
    <property type="entry name" value="Na:dicarbo_symporter_sf"/>
</dbReference>
<feature type="transmembrane region" description="Helical" evidence="4">
    <location>
        <begin position="63"/>
        <end position="81"/>
    </location>
</feature>
<accession>A0ABT5AEH0</accession>
<keyword evidence="2 4" id="KW-1133">Transmembrane helix</keyword>
<comment type="caution">
    <text evidence="5">The sequence shown here is derived from an EMBL/GenBank/DDBJ whole genome shotgun (WGS) entry which is preliminary data.</text>
</comment>
<dbReference type="Proteomes" id="UP001211249">
    <property type="component" value="Unassembled WGS sequence"/>
</dbReference>
<proteinExistence type="predicted"/>
<keyword evidence="3 4" id="KW-0472">Membrane</keyword>
<protein>
    <submittedName>
        <fullName evidence="5">Uncharacterized protein</fullName>
    </submittedName>
</protein>
<evidence type="ECO:0000256" key="4">
    <source>
        <dbReference type="SAM" id="Phobius"/>
    </source>
</evidence>
<name>A0ABT5AEH0_9CYAN</name>
<reference evidence="5 6" key="1">
    <citation type="submission" date="2023-01" db="EMBL/GenBank/DDBJ databases">
        <title>Genomes from the Australian National Cyanobacteria Reference Collection.</title>
        <authorList>
            <person name="Willis A."/>
            <person name="Lee E.M.F."/>
        </authorList>
    </citation>
    <scope>NUCLEOTIDE SEQUENCE [LARGE SCALE GENOMIC DNA]</scope>
    <source>
        <strain evidence="5 6">CS-1226</strain>
    </source>
</reference>
<gene>
    <name evidence="5" type="ORF">PN451_02950</name>
</gene>
<dbReference type="RefSeq" id="WP_190371174.1">
    <property type="nucleotide sequence ID" value="NZ_JAQMUC010000017.1"/>
</dbReference>
<keyword evidence="1 4" id="KW-0812">Transmembrane</keyword>
<evidence type="ECO:0000313" key="5">
    <source>
        <dbReference type="EMBL" id="MDB9534815.1"/>
    </source>
</evidence>
<dbReference type="EMBL" id="JAQMUC010000017">
    <property type="protein sequence ID" value="MDB9534815.1"/>
    <property type="molecule type" value="Genomic_DNA"/>
</dbReference>
<evidence type="ECO:0000313" key="6">
    <source>
        <dbReference type="Proteomes" id="UP001211249"/>
    </source>
</evidence>